<evidence type="ECO:0000313" key="2">
    <source>
        <dbReference type="EMBL" id="GEY54990.1"/>
    </source>
</evidence>
<gene>
    <name evidence="2" type="ORF">Tci_426964</name>
</gene>
<comment type="caution">
    <text evidence="2">The sequence shown here is derived from an EMBL/GenBank/DDBJ whole genome shotgun (WGS) entry which is preliminary data.</text>
</comment>
<organism evidence="2">
    <name type="scientific">Tanacetum cinerariifolium</name>
    <name type="common">Dalmatian daisy</name>
    <name type="synonym">Chrysanthemum cinerariifolium</name>
    <dbReference type="NCBI Taxonomy" id="118510"/>
    <lineage>
        <taxon>Eukaryota</taxon>
        <taxon>Viridiplantae</taxon>
        <taxon>Streptophyta</taxon>
        <taxon>Embryophyta</taxon>
        <taxon>Tracheophyta</taxon>
        <taxon>Spermatophyta</taxon>
        <taxon>Magnoliopsida</taxon>
        <taxon>eudicotyledons</taxon>
        <taxon>Gunneridae</taxon>
        <taxon>Pentapetalae</taxon>
        <taxon>asterids</taxon>
        <taxon>campanulids</taxon>
        <taxon>Asterales</taxon>
        <taxon>Asteraceae</taxon>
        <taxon>Asteroideae</taxon>
        <taxon>Anthemideae</taxon>
        <taxon>Anthemidinae</taxon>
        <taxon>Tanacetum</taxon>
    </lineage>
</organism>
<evidence type="ECO:0000256" key="1">
    <source>
        <dbReference type="SAM" id="MobiDB-lite"/>
    </source>
</evidence>
<name>A0A699HNV2_TANCI</name>
<feature type="region of interest" description="Disordered" evidence="1">
    <location>
        <begin position="77"/>
        <end position="96"/>
    </location>
</feature>
<accession>A0A699HNV2</accession>
<dbReference type="AlphaFoldDB" id="A0A699HNV2"/>
<protein>
    <submittedName>
        <fullName evidence="2">Uncharacterized protein</fullName>
    </submittedName>
</protein>
<reference evidence="2" key="1">
    <citation type="journal article" date="2019" name="Sci. Rep.">
        <title>Draft genome of Tanacetum cinerariifolium, the natural source of mosquito coil.</title>
        <authorList>
            <person name="Yamashiro T."/>
            <person name="Shiraishi A."/>
            <person name="Satake H."/>
            <person name="Nakayama K."/>
        </authorList>
    </citation>
    <scope>NUCLEOTIDE SEQUENCE</scope>
</reference>
<dbReference type="EMBL" id="BKCJ010188060">
    <property type="protein sequence ID" value="GEY54990.1"/>
    <property type="molecule type" value="Genomic_DNA"/>
</dbReference>
<proteinExistence type="predicted"/>
<sequence>MEALEGELHRVKQRLRKVSNRLKRMPTLLLAARIQLHQTNVLYTSKASLGEEKKASGKLEILIGALMDDLDEARGGVVDPGGGLMEDVESRYQPQQ</sequence>